<dbReference type="InterPro" id="IPR022234">
    <property type="entry name" value="DUF3759"/>
</dbReference>
<proteinExistence type="predicted"/>
<evidence type="ECO:0000313" key="2">
    <source>
        <dbReference type="EMBL" id="QBZ59169.1"/>
    </source>
</evidence>
<evidence type="ECO:0008006" key="4">
    <source>
        <dbReference type="Google" id="ProtNLM"/>
    </source>
</evidence>
<evidence type="ECO:0000256" key="1">
    <source>
        <dbReference type="SAM" id="MobiDB-lite"/>
    </source>
</evidence>
<dbReference type="PANTHER" id="PTHR37450">
    <property type="entry name" value="CIPC PROTEIN"/>
    <property type="match status" value="1"/>
</dbReference>
<organism evidence="2 3">
    <name type="scientific">Pyricularia oryzae</name>
    <name type="common">Rice blast fungus</name>
    <name type="synonym">Magnaporthe oryzae</name>
    <dbReference type="NCBI Taxonomy" id="318829"/>
    <lineage>
        <taxon>Eukaryota</taxon>
        <taxon>Fungi</taxon>
        <taxon>Dikarya</taxon>
        <taxon>Ascomycota</taxon>
        <taxon>Pezizomycotina</taxon>
        <taxon>Sordariomycetes</taxon>
        <taxon>Sordariomycetidae</taxon>
        <taxon>Magnaporthales</taxon>
        <taxon>Pyriculariaceae</taxon>
        <taxon>Pyricularia</taxon>
    </lineage>
</organism>
<name>A0A4P7N9H6_PYROR</name>
<feature type="region of interest" description="Disordered" evidence="1">
    <location>
        <begin position="1"/>
        <end position="22"/>
    </location>
</feature>
<protein>
    <recommendedName>
        <fullName evidence="4">CipC-like antibiotic response protein</fullName>
    </recommendedName>
</protein>
<dbReference type="EMBL" id="CP034206">
    <property type="protein sequence ID" value="QBZ59169.1"/>
    <property type="molecule type" value="Genomic_DNA"/>
</dbReference>
<sequence>MFGFETTDEAKEHRDEFYNGTPHESKLSHELLASAASFEAMHLWEKKQRESGQPVNHGLAKEMLAAAAGFEVDKLVETKGLDMIDREKAKHHAKQQAERMYDEQYGQYAEYNPEQQRPHRHMQY</sequence>
<evidence type="ECO:0000313" key="3">
    <source>
        <dbReference type="Proteomes" id="UP000294847"/>
    </source>
</evidence>
<gene>
    <name evidence="2" type="ORF">PoMZ_04129</name>
</gene>
<dbReference type="PANTHER" id="PTHR37450:SF1">
    <property type="entry name" value="CIPC PROTEIN"/>
    <property type="match status" value="1"/>
</dbReference>
<feature type="compositionally biased region" description="Basic and acidic residues" evidence="1">
    <location>
        <begin position="8"/>
        <end position="22"/>
    </location>
</feature>
<accession>A0A4P7N9H6</accession>
<dbReference type="Proteomes" id="UP000294847">
    <property type="component" value="Chromosome 3"/>
</dbReference>
<feature type="region of interest" description="Disordered" evidence="1">
    <location>
        <begin position="90"/>
        <end position="124"/>
    </location>
</feature>
<reference evidence="2 3" key="1">
    <citation type="journal article" date="2019" name="Mol. Biol. Evol.">
        <title>Blast fungal genomes show frequent chromosomal changes, gene gains and losses, and effector gene turnover.</title>
        <authorList>
            <person name="Gomez Luciano L.B."/>
            <person name="Jason Tsai I."/>
            <person name="Chuma I."/>
            <person name="Tosa Y."/>
            <person name="Chen Y.H."/>
            <person name="Li J.Y."/>
            <person name="Li M.Y."/>
            <person name="Jade Lu M.Y."/>
            <person name="Nakayashiki H."/>
            <person name="Li W.H."/>
        </authorList>
    </citation>
    <scope>NUCLEOTIDE SEQUENCE [LARGE SCALE GENOMIC DNA]</scope>
    <source>
        <strain evidence="2">MZ5-1-6</strain>
    </source>
</reference>
<dbReference type="Pfam" id="PF12585">
    <property type="entry name" value="DUF3759"/>
    <property type="match status" value="1"/>
</dbReference>
<dbReference type="AlphaFoldDB" id="A0A4P7N9H6"/>